<evidence type="ECO:0000313" key="1">
    <source>
        <dbReference type="EMBL" id="KAF9065370.1"/>
    </source>
</evidence>
<gene>
    <name evidence="1" type="ORF">BDP27DRAFT_1366498</name>
</gene>
<reference evidence="1" key="1">
    <citation type="submission" date="2020-11" db="EMBL/GenBank/DDBJ databases">
        <authorList>
            <consortium name="DOE Joint Genome Institute"/>
            <person name="Ahrendt S."/>
            <person name="Riley R."/>
            <person name="Andreopoulos W."/>
            <person name="Labutti K."/>
            <person name="Pangilinan J."/>
            <person name="Ruiz-Duenas F.J."/>
            <person name="Barrasa J.M."/>
            <person name="Sanchez-Garcia M."/>
            <person name="Camarero S."/>
            <person name="Miyauchi S."/>
            <person name="Serrano A."/>
            <person name="Linde D."/>
            <person name="Babiker R."/>
            <person name="Drula E."/>
            <person name="Ayuso-Fernandez I."/>
            <person name="Pacheco R."/>
            <person name="Padilla G."/>
            <person name="Ferreira P."/>
            <person name="Barriuso J."/>
            <person name="Kellner H."/>
            <person name="Castanera R."/>
            <person name="Alfaro M."/>
            <person name="Ramirez L."/>
            <person name="Pisabarro A.G."/>
            <person name="Kuo A."/>
            <person name="Tritt A."/>
            <person name="Lipzen A."/>
            <person name="He G."/>
            <person name="Yan M."/>
            <person name="Ng V."/>
            <person name="Cullen D."/>
            <person name="Martin F."/>
            <person name="Rosso M.-N."/>
            <person name="Henrissat B."/>
            <person name="Hibbett D."/>
            <person name="Martinez A.T."/>
            <person name="Grigoriev I.V."/>
        </authorList>
    </citation>
    <scope>NUCLEOTIDE SEQUENCE</scope>
    <source>
        <strain evidence="1">AH 40177</strain>
    </source>
</reference>
<proteinExistence type="predicted"/>
<dbReference type="AlphaFoldDB" id="A0A9P5U358"/>
<evidence type="ECO:0000313" key="2">
    <source>
        <dbReference type="Proteomes" id="UP000772434"/>
    </source>
</evidence>
<dbReference type="Proteomes" id="UP000772434">
    <property type="component" value="Unassembled WGS sequence"/>
</dbReference>
<organism evidence="1 2">
    <name type="scientific">Rhodocollybia butyracea</name>
    <dbReference type="NCBI Taxonomy" id="206335"/>
    <lineage>
        <taxon>Eukaryota</taxon>
        <taxon>Fungi</taxon>
        <taxon>Dikarya</taxon>
        <taxon>Basidiomycota</taxon>
        <taxon>Agaricomycotina</taxon>
        <taxon>Agaricomycetes</taxon>
        <taxon>Agaricomycetidae</taxon>
        <taxon>Agaricales</taxon>
        <taxon>Marasmiineae</taxon>
        <taxon>Omphalotaceae</taxon>
        <taxon>Rhodocollybia</taxon>
    </lineage>
</organism>
<name>A0A9P5U358_9AGAR</name>
<comment type="caution">
    <text evidence="1">The sequence shown here is derived from an EMBL/GenBank/DDBJ whole genome shotgun (WGS) entry which is preliminary data.</text>
</comment>
<keyword evidence="2" id="KW-1185">Reference proteome</keyword>
<protein>
    <submittedName>
        <fullName evidence="1">Uncharacterized protein</fullName>
    </submittedName>
</protein>
<sequence>MYPNTSDCNAHMGPDSRPEDNKLAALDTLVVNTSKIHIINSKVRVARIEPWIKRIRTVITRLTQHLHAPGITCTHFASLARIGTHQHAQARTPRNDARVRATGDGGCVQVMAVFGIGNLIHFAVQPPFLSLSFISVPKAATWIVHSKISSAHRRLPDKARSV</sequence>
<accession>A0A9P5U358</accession>
<dbReference type="EMBL" id="JADNRY010000105">
    <property type="protein sequence ID" value="KAF9065370.1"/>
    <property type="molecule type" value="Genomic_DNA"/>
</dbReference>